<name>A0A0L0DLX6_THETB</name>
<reference evidence="12 13" key="1">
    <citation type="submission" date="2010-05" db="EMBL/GenBank/DDBJ databases">
        <title>The Genome Sequence of Thecamonas trahens ATCC 50062.</title>
        <authorList>
            <consortium name="The Broad Institute Genome Sequencing Platform"/>
            <person name="Russ C."/>
            <person name="Cuomo C."/>
            <person name="Shea T."/>
            <person name="Young S.K."/>
            <person name="Zeng Q."/>
            <person name="Koehrsen M."/>
            <person name="Haas B."/>
            <person name="Borodovsky M."/>
            <person name="Guigo R."/>
            <person name="Alvarado L."/>
            <person name="Berlin A."/>
            <person name="Bochicchio J."/>
            <person name="Borenstein D."/>
            <person name="Chapman S."/>
            <person name="Chen Z."/>
            <person name="Freedman E."/>
            <person name="Gellesch M."/>
            <person name="Goldberg J."/>
            <person name="Griggs A."/>
            <person name="Gujja S."/>
            <person name="Heilman E."/>
            <person name="Heiman D."/>
            <person name="Hepburn T."/>
            <person name="Howarth C."/>
            <person name="Jen D."/>
            <person name="Larson L."/>
            <person name="Mehta T."/>
            <person name="Park D."/>
            <person name="Pearson M."/>
            <person name="Roberts A."/>
            <person name="Saif S."/>
            <person name="Shenoy N."/>
            <person name="Sisk P."/>
            <person name="Stolte C."/>
            <person name="Sykes S."/>
            <person name="Thomson T."/>
            <person name="Walk T."/>
            <person name="White J."/>
            <person name="Yandava C."/>
            <person name="Burger G."/>
            <person name="Gray M.W."/>
            <person name="Holland P.W.H."/>
            <person name="King N."/>
            <person name="Lang F.B.F."/>
            <person name="Roger A.J."/>
            <person name="Ruiz-Trillo I."/>
            <person name="Lander E."/>
            <person name="Nusbaum C."/>
        </authorList>
    </citation>
    <scope>NUCLEOTIDE SEQUENCE [LARGE SCALE GENOMIC DNA]</scope>
    <source>
        <strain evidence="12 13">ATCC 50062</strain>
    </source>
</reference>
<evidence type="ECO:0000256" key="4">
    <source>
        <dbReference type="ARBA" id="ARBA00022499"/>
    </source>
</evidence>
<dbReference type="PROSITE" id="PS50053">
    <property type="entry name" value="UBIQUITIN_2"/>
    <property type="match status" value="3"/>
</dbReference>
<evidence type="ECO:0000256" key="1">
    <source>
        <dbReference type="ARBA" id="ARBA00004123"/>
    </source>
</evidence>
<keyword evidence="5" id="KW-0677">Repeat</keyword>
<feature type="transmembrane region" description="Helical" evidence="10">
    <location>
        <begin position="344"/>
        <end position="362"/>
    </location>
</feature>
<feature type="transmembrane region" description="Helical" evidence="10">
    <location>
        <begin position="368"/>
        <end position="389"/>
    </location>
</feature>
<dbReference type="eggNOG" id="KOG0001">
    <property type="taxonomic scope" value="Eukaryota"/>
</dbReference>
<evidence type="ECO:0000256" key="7">
    <source>
        <dbReference type="ARBA" id="ARBA00023242"/>
    </source>
</evidence>
<dbReference type="OrthoDB" id="428577at2759"/>
<dbReference type="STRING" id="461836.A0A0L0DLX6"/>
<dbReference type="InterPro" id="IPR019956">
    <property type="entry name" value="Ubiquitin_dom"/>
</dbReference>
<organism evidence="12 13">
    <name type="scientific">Thecamonas trahens ATCC 50062</name>
    <dbReference type="NCBI Taxonomy" id="461836"/>
    <lineage>
        <taxon>Eukaryota</taxon>
        <taxon>Apusozoa</taxon>
        <taxon>Apusomonadida</taxon>
        <taxon>Apusomonadidae</taxon>
        <taxon>Thecamonas</taxon>
    </lineage>
</organism>
<feature type="compositionally biased region" description="Low complexity" evidence="9">
    <location>
        <begin position="649"/>
        <end position="668"/>
    </location>
</feature>
<feature type="transmembrane region" description="Helical" evidence="10">
    <location>
        <begin position="533"/>
        <end position="555"/>
    </location>
</feature>
<dbReference type="Pfam" id="PF00240">
    <property type="entry name" value="ubiquitin"/>
    <property type="match status" value="3"/>
</dbReference>
<dbReference type="GeneID" id="25570117"/>
<dbReference type="Proteomes" id="UP000054408">
    <property type="component" value="Unassembled WGS sequence"/>
</dbReference>
<feature type="domain" description="Ubiquitin-like" evidence="11">
    <location>
        <begin position="1"/>
        <end position="76"/>
    </location>
</feature>
<sequence length="668" mass="74014">MQIFVKTLTGKTITLEVESSDTIENVKTKIQDKEGIPPDQQRLIFAGKQLEDGRTLSDYNIQKESTLHLVLRLRGGMQIFVKTLTGKTITLEVESSDTIENVKTKIQDKEGIPPDQQRLIFAGKQLEDGRTLSDYNIQKESTLHLVLRLRGGMQIFVKTLTGKTITLEVESSDTIENVKTKIQDKEGIPPDQQRLIFAGKQLEDGRTLSDYNIQKESTLHLVLLHSATDTLCSWCGSYSAGECVAANALCPRSKEALTRSGGTCPPSPLTIVLPIVILYSVLTIAILIQHAWEVKFKREPVGDGPLHNFDHMGTRDSALVRTMAESEEIEFADYESRRDSNSRFVTLLSLASGAVLMVIMFQERMGPTALVFSVSFLGFLSFSLVTKALSKPRIYILTQERAVVCRPKWCGVWGRVCKVYLPREMRFVSVRSYRDGLGSVFFTTEDGHDDSPEAMERITGFDNIRRAEEVYRLLATWRAQHRSEAPPTVVNRSPQKKPSVGERVQTLITTVLFVGFFGAFAVLFLTGDENGSYLWYIWVLVPYAIIWLVCFIIWARYRLALKRRRSQGFMILDTAFSPALMPGAPAVFTNGGFGPASVSDDESATLSSSSVSVLHDVHLEVKPGGEPTSAVKVPPVPGPAGQPLPPVPAARSRSGTRDSTSSCSSNSL</sequence>
<dbReference type="GO" id="GO:0005737">
    <property type="term" value="C:cytoplasm"/>
    <property type="evidence" value="ECO:0007669"/>
    <property type="project" value="UniProtKB-SubCell"/>
</dbReference>
<dbReference type="AlphaFoldDB" id="A0A0L0DLX6"/>
<keyword evidence="10" id="KW-0812">Transmembrane</keyword>
<dbReference type="Gene3D" id="3.10.20.90">
    <property type="entry name" value="Phosphatidylinositol 3-kinase Catalytic Subunit, Chain A, domain 1"/>
    <property type="match status" value="3"/>
</dbReference>
<accession>A0A0L0DLX6</accession>
<feature type="domain" description="Ubiquitin-like" evidence="11">
    <location>
        <begin position="153"/>
        <end position="223"/>
    </location>
</feature>
<evidence type="ECO:0000256" key="2">
    <source>
        <dbReference type="ARBA" id="ARBA00004496"/>
    </source>
</evidence>
<dbReference type="EMBL" id="GL349480">
    <property type="protein sequence ID" value="KNC53319.1"/>
    <property type="molecule type" value="Genomic_DNA"/>
</dbReference>
<gene>
    <name evidence="12" type="ORF">AMSG_12202</name>
</gene>
<dbReference type="FunFam" id="3.10.20.90:FF:000014">
    <property type="entry name" value="Ubiquitin-60S ribosomal L40 fusion"/>
    <property type="match status" value="1"/>
</dbReference>
<evidence type="ECO:0000256" key="8">
    <source>
        <dbReference type="ARBA" id="ARBA00054839"/>
    </source>
</evidence>
<evidence type="ECO:0000256" key="10">
    <source>
        <dbReference type="SAM" id="Phobius"/>
    </source>
</evidence>
<evidence type="ECO:0000256" key="9">
    <source>
        <dbReference type="SAM" id="MobiDB-lite"/>
    </source>
</evidence>
<dbReference type="RefSeq" id="XP_013754601.1">
    <property type="nucleotide sequence ID" value="XM_013899147.1"/>
</dbReference>
<dbReference type="PRINTS" id="PR00348">
    <property type="entry name" value="UBIQUITIN"/>
</dbReference>
<keyword evidence="13" id="KW-1185">Reference proteome</keyword>
<evidence type="ECO:0000259" key="11">
    <source>
        <dbReference type="PROSITE" id="PS50053"/>
    </source>
</evidence>
<feature type="transmembrane region" description="Helical" evidence="10">
    <location>
        <begin position="506"/>
        <end position="527"/>
    </location>
</feature>
<keyword evidence="3" id="KW-0963">Cytoplasm</keyword>
<keyword evidence="10" id="KW-0472">Membrane</keyword>
<comment type="function">
    <text evidence="8">Ubiquitin exists either covalently attached to another protein, or free (unanchored). When covalently bound, it is conjugated to target proteins via an isopeptide bond either as a monomer (monoubiquitin), a polymer linked via different Lys residues of the ubiquitin (polyubiquitin chains) or a linear polymer linked via the initiator Met of the ubiquitin (linear polyubiquitin chains). Polyubiquitin chains, when attached to a target protein, have different functions depending on the Lys residue of the ubiquitin that is linked: Lys-48-linked is involved in protein degradation via the proteasome. Linear polymer chains formed via attachment by the initiator Met lead to cell signaling. Ubiquitin is usually conjugated to Lys residues of target proteins, however, in rare cases, conjugation to Cys or Ser residues has been observed. When polyubiquitin is free (unanchored-polyubiquitin), it also has distinct roles, such as in activation of protein kinases, and in signaling.</text>
</comment>
<dbReference type="PROSITE" id="PS00299">
    <property type="entry name" value="UBIQUITIN_1"/>
    <property type="match status" value="3"/>
</dbReference>
<keyword evidence="10" id="KW-1133">Transmembrane helix</keyword>
<dbReference type="InterPro" id="IPR000626">
    <property type="entry name" value="Ubiquitin-like_dom"/>
</dbReference>
<dbReference type="SMART" id="SM00213">
    <property type="entry name" value="UBQ"/>
    <property type="match status" value="3"/>
</dbReference>
<feature type="region of interest" description="Disordered" evidence="9">
    <location>
        <begin position="621"/>
        <end position="668"/>
    </location>
</feature>
<dbReference type="GO" id="GO:0005634">
    <property type="term" value="C:nucleus"/>
    <property type="evidence" value="ECO:0007669"/>
    <property type="project" value="UniProtKB-SubCell"/>
</dbReference>
<dbReference type="InterPro" id="IPR019954">
    <property type="entry name" value="Ubiquitin_CS"/>
</dbReference>
<dbReference type="FunFam" id="3.10.20.90:FF:000158">
    <property type="entry name" value="Polyubiquitin 5"/>
    <property type="match status" value="2"/>
</dbReference>
<dbReference type="SUPFAM" id="SSF54236">
    <property type="entry name" value="Ubiquitin-like"/>
    <property type="match status" value="3"/>
</dbReference>
<evidence type="ECO:0000256" key="3">
    <source>
        <dbReference type="ARBA" id="ARBA00022490"/>
    </source>
</evidence>
<proteinExistence type="predicted"/>
<feature type="transmembrane region" description="Helical" evidence="10">
    <location>
        <begin position="269"/>
        <end position="288"/>
    </location>
</feature>
<feature type="compositionally biased region" description="Pro residues" evidence="9">
    <location>
        <begin position="634"/>
        <end position="648"/>
    </location>
</feature>
<protein>
    <recommendedName>
        <fullName evidence="11">Ubiquitin-like domain-containing protein</fullName>
    </recommendedName>
</protein>
<evidence type="ECO:0000256" key="6">
    <source>
        <dbReference type="ARBA" id="ARBA00022843"/>
    </source>
</evidence>
<evidence type="ECO:0000313" key="13">
    <source>
        <dbReference type="Proteomes" id="UP000054408"/>
    </source>
</evidence>
<dbReference type="InterPro" id="IPR050158">
    <property type="entry name" value="Ubiquitin_ubiquitin-like"/>
</dbReference>
<keyword evidence="7" id="KW-0539">Nucleus</keyword>
<evidence type="ECO:0000313" key="12">
    <source>
        <dbReference type="EMBL" id="KNC53319.1"/>
    </source>
</evidence>
<dbReference type="PANTHER" id="PTHR10666">
    <property type="entry name" value="UBIQUITIN"/>
    <property type="match status" value="1"/>
</dbReference>
<feature type="domain" description="Ubiquitin-like" evidence="11">
    <location>
        <begin position="77"/>
        <end position="152"/>
    </location>
</feature>
<dbReference type="InterPro" id="IPR029071">
    <property type="entry name" value="Ubiquitin-like_domsf"/>
</dbReference>
<comment type="subcellular location">
    <subcellularLocation>
        <location evidence="2">Cytoplasm</location>
    </subcellularLocation>
    <subcellularLocation>
        <location evidence="1">Nucleus</location>
    </subcellularLocation>
</comment>
<evidence type="ECO:0000256" key="5">
    <source>
        <dbReference type="ARBA" id="ARBA00022737"/>
    </source>
</evidence>
<dbReference type="CDD" id="cd01803">
    <property type="entry name" value="Ubl_ubiquitin"/>
    <property type="match status" value="3"/>
</dbReference>
<keyword evidence="6" id="KW-0832">Ubl conjugation</keyword>
<keyword evidence="4" id="KW-1017">Isopeptide bond</keyword>